<dbReference type="InterPro" id="IPR029063">
    <property type="entry name" value="SAM-dependent_MTases_sf"/>
</dbReference>
<evidence type="ECO:0000313" key="1">
    <source>
        <dbReference type="EMBL" id="EJK63005.1"/>
    </source>
</evidence>
<comment type="caution">
    <text evidence="1">The sequence shown here is derived from an EMBL/GenBank/DDBJ whole genome shotgun (WGS) entry which is preliminary data.</text>
</comment>
<dbReference type="eggNOG" id="ENOG502S63N">
    <property type="taxonomic scope" value="Eukaryota"/>
</dbReference>
<dbReference type="SUPFAM" id="SSF53335">
    <property type="entry name" value="S-adenosyl-L-methionine-dependent methyltransferases"/>
    <property type="match status" value="1"/>
</dbReference>
<proteinExistence type="predicted"/>
<dbReference type="Proteomes" id="UP000266841">
    <property type="component" value="Unassembled WGS sequence"/>
</dbReference>
<accession>K0SCB1</accession>
<reference evidence="1 2" key="1">
    <citation type="journal article" date="2012" name="Genome Biol.">
        <title>Genome and low-iron response of an oceanic diatom adapted to chronic iron limitation.</title>
        <authorList>
            <person name="Lommer M."/>
            <person name="Specht M."/>
            <person name="Roy A.S."/>
            <person name="Kraemer L."/>
            <person name="Andreson R."/>
            <person name="Gutowska M.A."/>
            <person name="Wolf J."/>
            <person name="Bergner S.V."/>
            <person name="Schilhabel M.B."/>
            <person name="Klostermeier U.C."/>
            <person name="Beiko R.G."/>
            <person name="Rosenstiel P."/>
            <person name="Hippler M."/>
            <person name="Laroche J."/>
        </authorList>
    </citation>
    <scope>NUCLEOTIDE SEQUENCE [LARGE SCALE GENOMIC DNA]</scope>
    <source>
        <strain evidence="1 2">CCMP1005</strain>
    </source>
</reference>
<name>K0SCB1_THAOC</name>
<dbReference type="PANTHER" id="PTHR14614">
    <property type="entry name" value="HEPATOCELLULAR CARCINOMA-ASSOCIATED ANTIGEN"/>
    <property type="match status" value="1"/>
</dbReference>
<protein>
    <submittedName>
        <fullName evidence="1">Uncharacterized protein</fullName>
    </submittedName>
</protein>
<sequence length="334" mass="36964">MMMAMDISRKRPVVEGFKCHETSRRENGLLTVLFHATLPTCHQEAIRLSSLSFDCREPSCGALEDGEEAVLLSDEDYQVDSNFFDNGYSLAGATGFKVWTGTRLLIECLAWPCAGDCSRLRELQQRISHGARVLELGSGVGVLGSYLAAIGSEVLMSDLPTLVENSLKKNIGRNAMTEVNDETFECPQWLSNDDAKRIGRGWAGCASLDWTQPVESQLTKDQYSSIDFIVASDVVFLRSMLQSVFNTVESIFRASTNPPPLILSFQRRDAKDGDESVSFTTVTGILNAMNDRGWSCKNLAWREVTVLKEDGGEDGAVKEDQSEVFVFEINLSNE</sequence>
<dbReference type="EMBL" id="AGNL01018487">
    <property type="protein sequence ID" value="EJK63005.1"/>
    <property type="molecule type" value="Genomic_DNA"/>
</dbReference>
<dbReference type="Gene3D" id="3.40.50.150">
    <property type="entry name" value="Vaccinia Virus protein VP39"/>
    <property type="match status" value="1"/>
</dbReference>
<evidence type="ECO:0000313" key="2">
    <source>
        <dbReference type="Proteomes" id="UP000266841"/>
    </source>
</evidence>
<dbReference type="OMA" id="MITERAT"/>
<keyword evidence="2" id="KW-1185">Reference proteome</keyword>
<organism evidence="1 2">
    <name type="scientific">Thalassiosira oceanica</name>
    <name type="common">Marine diatom</name>
    <dbReference type="NCBI Taxonomy" id="159749"/>
    <lineage>
        <taxon>Eukaryota</taxon>
        <taxon>Sar</taxon>
        <taxon>Stramenopiles</taxon>
        <taxon>Ochrophyta</taxon>
        <taxon>Bacillariophyta</taxon>
        <taxon>Coscinodiscophyceae</taxon>
        <taxon>Thalassiosirophycidae</taxon>
        <taxon>Thalassiosirales</taxon>
        <taxon>Thalassiosiraceae</taxon>
        <taxon>Thalassiosira</taxon>
    </lineage>
</organism>
<dbReference type="Pfam" id="PF10294">
    <property type="entry name" value="Methyltransf_16"/>
    <property type="match status" value="2"/>
</dbReference>
<dbReference type="PANTHER" id="PTHR14614:SF97">
    <property type="entry name" value="S-ADENOSYL-L-METHIONINE-DEPENDENT METHYLTRANSFERASES SUPERFAMILY PROTEIN"/>
    <property type="match status" value="1"/>
</dbReference>
<dbReference type="OrthoDB" id="407325at2759"/>
<dbReference type="AlphaFoldDB" id="K0SCB1"/>
<dbReference type="InterPro" id="IPR019410">
    <property type="entry name" value="Methyltransf_16"/>
</dbReference>
<gene>
    <name evidence="1" type="ORF">THAOC_16361</name>
</gene>